<name>A0A7U2HVJ7_PHANO</name>
<organism evidence="1 2">
    <name type="scientific">Phaeosphaeria nodorum (strain SN15 / ATCC MYA-4574 / FGSC 10173)</name>
    <name type="common">Glume blotch fungus</name>
    <name type="synonym">Parastagonospora nodorum</name>
    <dbReference type="NCBI Taxonomy" id="321614"/>
    <lineage>
        <taxon>Eukaryota</taxon>
        <taxon>Fungi</taxon>
        <taxon>Dikarya</taxon>
        <taxon>Ascomycota</taxon>
        <taxon>Pezizomycotina</taxon>
        <taxon>Dothideomycetes</taxon>
        <taxon>Pleosporomycetidae</taxon>
        <taxon>Pleosporales</taxon>
        <taxon>Pleosporineae</taxon>
        <taxon>Phaeosphaeriaceae</taxon>
        <taxon>Parastagonospora</taxon>
    </lineage>
</organism>
<protein>
    <recommendedName>
        <fullName evidence="3">N-acetyltransferase domain-containing protein</fullName>
    </recommendedName>
</protein>
<gene>
    <name evidence="1" type="ORF">JI435_020850</name>
</gene>
<keyword evidence="2" id="KW-1185">Reference proteome</keyword>
<evidence type="ECO:0000313" key="2">
    <source>
        <dbReference type="Proteomes" id="UP000663193"/>
    </source>
</evidence>
<dbReference type="OMA" id="YDEITME"/>
<proteinExistence type="predicted"/>
<dbReference type="AlphaFoldDB" id="A0A7U2HVJ7"/>
<accession>A0A7U2HVJ7</accession>
<sequence length="219" mass="24759">MSSTYHTVSEFNISTSESAAHVISVDIKDYKDDHETTWCRVIDANIDNPTITCPQFLDHIATATAYIIDRWAMGEAECDWVDMDELSQEAGELFKSKVFYDEITMEPFVLFHEVRVAHEYWRQGLGRNIVKAVLKKAHESLGGAFWVIVAPGHLGMEVAQELMRSGSTWADEDKVFEIQGRQLDAAQAFWKAVGVAPIKGTQFYYGFVKGDGEVDKRIQ</sequence>
<dbReference type="VEuPathDB" id="FungiDB:JI435_020850"/>
<reference evidence="2" key="1">
    <citation type="journal article" date="2021" name="BMC Genomics">
        <title>Chromosome-level genome assembly and manually-curated proteome of model necrotroph Parastagonospora nodorum Sn15 reveals a genome-wide trove of candidate effector homologs, and redundancy of virulence-related functions within an accessory chromosome.</title>
        <authorList>
            <person name="Bertazzoni S."/>
            <person name="Jones D.A.B."/>
            <person name="Phan H.T."/>
            <person name="Tan K.-C."/>
            <person name="Hane J.K."/>
        </authorList>
    </citation>
    <scope>NUCLEOTIDE SEQUENCE [LARGE SCALE GENOMIC DNA]</scope>
    <source>
        <strain evidence="2">SN15 / ATCC MYA-4574 / FGSC 10173)</strain>
    </source>
</reference>
<evidence type="ECO:0008006" key="3">
    <source>
        <dbReference type="Google" id="ProtNLM"/>
    </source>
</evidence>
<dbReference type="EMBL" id="CP069024">
    <property type="protein sequence ID" value="QRC91904.1"/>
    <property type="molecule type" value="Genomic_DNA"/>
</dbReference>
<evidence type="ECO:0000313" key="1">
    <source>
        <dbReference type="EMBL" id="QRC91904.1"/>
    </source>
</evidence>
<dbReference type="Proteomes" id="UP000663193">
    <property type="component" value="Chromosome 2"/>
</dbReference>
<dbReference type="OrthoDB" id="508139at2759"/>